<dbReference type="EMBL" id="JAUOZS010000001">
    <property type="protein sequence ID" value="MDT8903254.1"/>
    <property type="molecule type" value="Genomic_DNA"/>
</dbReference>
<dbReference type="PANTHER" id="PTHR13696">
    <property type="entry name" value="P-LOOP CONTAINING NUCLEOSIDE TRIPHOSPHATE HYDROLASE"/>
    <property type="match status" value="1"/>
</dbReference>
<dbReference type="InterPro" id="IPR025669">
    <property type="entry name" value="AAA_dom"/>
</dbReference>
<organism evidence="2 3">
    <name type="scientific">Anaeroselena agilis</name>
    <dbReference type="NCBI Taxonomy" id="3063788"/>
    <lineage>
        <taxon>Bacteria</taxon>
        <taxon>Bacillati</taxon>
        <taxon>Bacillota</taxon>
        <taxon>Negativicutes</taxon>
        <taxon>Acetonemataceae</taxon>
        <taxon>Anaeroselena</taxon>
    </lineage>
</organism>
<reference evidence="2 3" key="1">
    <citation type="submission" date="2023-07" db="EMBL/GenBank/DDBJ databases">
        <title>The novel representative of Negativicutes class, Anaeroselena agilis gen. nov. sp. nov.</title>
        <authorList>
            <person name="Prokofeva M.I."/>
            <person name="Elcheninov A.G."/>
            <person name="Klyukina A."/>
            <person name="Kublanov I.V."/>
            <person name="Frolov E.N."/>
            <person name="Podosokorskaya O.A."/>
        </authorList>
    </citation>
    <scope>NUCLEOTIDE SEQUENCE [LARGE SCALE GENOMIC DNA]</scope>
    <source>
        <strain evidence="2 3">4137-cl</strain>
    </source>
</reference>
<dbReference type="Gene3D" id="3.40.50.300">
    <property type="entry name" value="P-loop containing nucleotide triphosphate hydrolases"/>
    <property type="match status" value="1"/>
</dbReference>
<keyword evidence="3" id="KW-1185">Reference proteome</keyword>
<evidence type="ECO:0000259" key="1">
    <source>
        <dbReference type="Pfam" id="PF13614"/>
    </source>
</evidence>
<gene>
    <name evidence="2" type="ORF">Q4T40_18620</name>
</gene>
<feature type="domain" description="AAA" evidence="1">
    <location>
        <begin position="4"/>
        <end position="221"/>
    </location>
</feature>
<dbReference type="SUPFAM" id="SSF52540">
    <property type="entry name" value="P-loop containing nucleoside triphosphate hydrolases"/>
    <property type="match status" value="1"/>
</dbReference>
<accession>A0ABU3P2I0</accession>
<proteinExistence type="predicted"/>
<evidence type="ECO:0000313" key="2">
    <source>
        <dbReference type="EMBL" id="MDT8903254.1"/>
    </source>
</evidence>
<evidence type="ECO:0000313" key="3">
    <source>
        <dbReference type="Proteomes" id="UP001254848"/>
    </source>
</evidence>
<name>A0ABU3P2I0_9FIRM</name>
<sequence>MGNTKVVSVINWKGGVGKTTFTHHLGTGLQELSETNLSELLGTDTSPKVLLVDLDAQCNLSISCLSDDIFEKKVFTDKIGTIKDLFEKFLVDENANVDLSQYILKKSVRSSEGYIYTNVDLLVSHPDLIYTDMDIAVYAKPSFKANLMNKDIYKFRIVHNILKGVKDQYDFIFFDCPPNLNFITQNALYESDYYLIPTILDKLSSYGILSITHKVKDLNKAFSGSDANFHETNLAGIVSNNVREYSQEPKDSQSNVLTTLKNIFPNQVFENYLTNGDGIPKASASGYPVYAYKDKNANAKKQSEALINITKEFLARIK</sequence>
<comment type="caution">
    <text evidence="2">The sequence shown here is derived from an EMBL/GenBank/DDBJ whole genome shotgun (WGS) entry which is preliminary data.</text>
</comment>
<dbReference type="InterPro" id="IPR050678">
    <property type="entry name" value="DNA_Partitioning_ATPase"/>
</dbReference>
<dbReference type="InterPro" id="IPR027417">
    <property type="entry name" value="P-loop_NTPase"/>
</dbReference>
<dbReference type="Pfam" id="PF13614">
    <property type="entry name" value="AAA_31"/>
    <property type="match status" value="1"/>
</dbReference>
<dbReference type="Proteomes" id="UP001254848">
    <property type="component" value="Unassembled WGS sequence"/>
</dbReference>
<dbReference type="RefSeq" id="WP_413781713.1">
    <property type="nucleotide sequence ID" value="NZ_JAUOZS010000001.1"/>
</dbReference>
<dbReference type="PANTHER" id="PTHR13696:SF99">
    <property type="entry name" value="COBYRINIC ACID AC-DIAMIDE SYNTHASE"/>
    <property type="match status" value="1"/>
</dbReference>
<dbReference type="CDD" id="cd02042">
    <property type="entry name" value="ParAB_family"/>
    <property type="match status" value="1"/>
</dbReference>
<protein>
    <submittedName>
        <fullName evidence="2">ParA family protein</fullName>
    </submittedName>
</protein>